<evidence type="ECO:0000256" key="9">
    <source>
        <dbReference type="ARBA" id="ARBA00023136"/>
    </source>
</evidence>
<evidence type="ECO:0000256" key="6">
    <source>
        <dbReference type="ARBA" id="ARBA00022692"/>
    </source>
</evidence>
<protein>
    <submittedName>
        <fullName evidence="12">ABC-2 type transporter</fullName>
    </submittedName>
</protein>
<name>B8IPZ4_METNO</name>
<feature type="domain" description="ABC-2 type transporter transmembrane" evidence="11">
    <location>
        <begin position="24"/>
        <end position="230"/>
    </location>
</feature>
<feature type="transmembrane region" description="Helical" evidence="10">
    <location>
        <begin position="69"/>
        <end position="91"/>
    </location>
</feature>
<evidence type="ECO:0000256" key="8">
    <source>
        <dbReference type="ARBA" id="ARBA00023047"/>
    </source>
</evidence>
<dbReference type="GO" id="GO:0043190">
    <property type="term" value="C:ATP-binding cassette (ABC) transporter complex"/>
    <property type="evidence" value="ECO:0007669"/>
    <property type="project" value="InterPro"/>
</dbReference>
<feature type="transmembrane region" description="Helical" evidence="10">
    <location>
        <begin position="184"/>
        <end position="202"/>
    </location>
</feature>
<dbReference type="InterPro" id="IPR013525">
    <property type="entry name" value="ABC2_TM"/>
</dbReference>
<sequence>MTLSAEHTVALRRQSALQVQFQVLHALILRDIRTRFGRTMWGYGIVVLWPCAHLLVLITIFYVRHMPPAIGNSLALFIFSGMTPMIVFIYMSRKMMEGVSTNKPLLSFPDVKLLDVCLSRGVVEILNACMSTAIVMAILLAFGVDPFPNDSFLALTAFLASVVFAFGVGVISCNIVVIFPPFMIGFSLFIILFYGLSGVFFIPEGMPSEVYHAMLWNPVTNSIMLFRAAYYPEYTPEASALYVFLVGGCLILIGLAWERFVTRYI</sequence>
<dbReference type="GO" id="GO:0140359">
    <property type="term" value="F:ABC-type transporter activity"/>
    <property type="evidence" value="ECO:0007669"/>
    <property type="project" value="InterPro"/>
</dbReference>
<keyword evidence="3" id="KW-0813">Transport</keyword>
<keyword evidence="8" id="KW-0625">Polysaccharide transport</keyword>
<evidence type="ECO:0000256" key="1">
    <source>
        <dbReference type="ARBA" id="ARBA00004651"/>
    </source>
</evidence>
<evidence type="ECO:0000256" key="10">
    <source>
        <dbReference type="SAM" id="Phobius"/>
    </source>
</evidence>
<evidence type="ECO:0000256" key="7">
    <source>
        <dbReference type="ARBA" id="ARBA00022989"/>
    </source>
</evidence>
<feature type="transmembrane region" description="Helical" evidence="10">
    <location>
        <begin position="154"/>
        <end position="177"/>
    </location>
</feature>
<keyword evidence="9 10" id="KW-0472">Membrane</keyword>
<evidence type="ECO:0000256" key="2">
    <source>
        <dbReference type="ARBA" id="ARBA00007783"/>
    </source>
</evidence>
<dbReference type="GO" id="GO:0015920">
    <property type="term" value="P:lipopolysaccharide transport"/>
    <property type="evidence" value="ECO:0007669"/>
    <property type="project" value="TreeGrafter"/>
</dbReference>
<evidence type="ECO:0000256" key="5">
    <source>
        <dbReference type="ARBA" id="ARBA00022597"/>
    </source>
</evidence>
<dbReference type="Proteomes" id="UP000008207">
    <property type="component" value="Chromosome"/>
</dbReference>
<evidence type="ECO:0000256" key="4">
    <source>
        <dbReference type="ARBA" id="ARBA00022475"/>
    </source>
</evidence>
<gene>
    <name evidence="12" type="ordered locus">Mnod_1654</name>
</gene>
<accession>B8IPZ4</accession>
<evidence type="ECO:0000313" key="13">
    <source>
        <dbReference type="Proteomes" id="UP000008207"/>
    </source>
</evidence>
<keyword evidence="5" id="KW-0762">Sugar transport</keyword>
<keyword evidence="7 10" id="KW-1133">Transmembrane helix</keyword>
<proteinExistence type="inferred from homology"/>
<keyword evidence="13" id="KW-1185">Reference proteome</keyword>
<evidence type="ECO:0000313" key="12">
    <source>
        <dbReference type="EMBL" id="ACL56644.1"/>
    </source>
</evidence>
<dbReference type="EMBL" id="CP001349">
    <property type="protein sequence ID" value="ACL56644.1"/>
    <property type="molecule type" value="Genomic_DNA"/>
</dbReference>
<dbReference type="AlphaFoldDB" id="B8IPZ4"/>
<evidence type="ECO:0000256" key="3">
    <source>
        <dbReference type="ARBA" id="ARBA00022448"/>
    </source>
</evidence>
<feature type="transmembrane region" description="Helical" evidence="10">
    <location>
        <begin position="122"/>
        <end position="142"/>
    </location>
</feature>
<dbReference type="OrthoDB" id="8479094at2"/>
<feature type="transmembrane region" description="Helical" evidence="10">
    <location>
        <begin position="239"/>
        <end position="257"/>
    </location>
</feature>
<organism evidence="12 13">
    <name type="scientific">Methylobacterium nodulans (strain LMG 21967 / CNCM I-2342 / ORS 2060)</name>
    <dbReference type="NCBI Taxonomy" id="460265"/>
    <lineage>
        <taxon>Bacteria</taxon>
        <taxon>Pseudomonadati</taxon>
        <taxon>Pseudomonadota</taxon>
        <taxon>Alphaproteobacteria</taxon>
        <taxon>Hyphomicrobiales</taxon>
        <taxon>Methylobacteriaceae</taxon>
        <taxon>Methylobacterium</taxon>
    </lineage>
</organism>
<dbReference type="STRING" id="460265.Mnod_1654"/>
<comment type="similarity">
    <text evidence="2">Belongs to the ABC-2 integral membrane protein family.</text>
</comment>
<dbReference type="PRINTS" id="PR00164">
    <property type="entry name" value="ABC2TRNSPORT"/>
</dbReference>
<comment type="subcellular location">
    <subcellularLocation>
        <location evidence="1">Cell membrane</location>
        <topology evidence="1">Multi-pass membrane protein</topology>
    </subcellularLocation>
</comment>
<feature type="transmembrane region" description="Helical" evidence="10">
    <location>
        <begin position="40"/>
        <end position="63"/>
    </location>
</feature>
<dbReference type="PANTHER" id="PTHR30413">
    <property type="entry name" value="INNER MEMBRANE TRANSPORT PERMEASE"/>
    <property type="match status" value="1"/>
</dbReference>
<dbReference type="InterPro" id="IPR000412">
    <property type="entry name" value="ABC_2_transport"/>
</dbReference>
<dbReference type="KEGG" id="mno:Mnod_1654"/>
<dbReference type="PANTHER" id="PTHR30413:SF10">
    <property type="entry name" value="CAPSULE POLYSACCHARIDE EXPORT INNER-MEMBRANE PROTEIN CTRC"/>
    <property type="match status" value="1"/>
</dbReference>
<dbReference type="GO" id="GO:0015774">
    <property type="term" value="P:polysaccharide transport"/>
    <property type="evidence" value="ECO:0007669"/>
    <property type="project" value="UniProtKB-KW"/>
</dbReference>
<reference evidence="12 13" key="1">
    <citation type="submission" date="2009-01" db="EMBL/GenBank/DDBJ databases">
        <title>Complete sequence of chromosome of Methylobacterium nodulans ORS 2060.</title>
        <authorList>
            <consortium name="US DOE Joint Genome Institute"/>
            <person name="Lucas S."/>
            <person name="Copeland A."/>
            <person name="Lapidus A."/>
            <person name="Glavina del Rio T."/>
            <person name="Dalin E."/>
            <person name="Tice H."/>
            <person name="Bruce D."/>
            <person name="Goodwin L."/>
            <person name="Pitluck S."/>
            <person name="Sims D."/>
            <person name="Brettin T."/>
            <person name="Detter J.C."/>
            <person name="Han C."/>
            <person name="Larimer F."/>
            <person name="Land M."/>
            <person name="Hauser L."/>
            <person name="Kyrpides N."/>
            <person name="Ivanova N."/>
            <person name="Marx C.J."/>
            <person name="Richardson P."/>
        </authorList>
    </citation>
    <scope>NUCLEOTIDE SEQUENCE [LARGE SCALE GENOMIC DNA]</scope>
    <source>
        <strain evidence="13">LMG 21967 / CNCM I-2342 / ORS 2060</strain>
    </source>
</reference>
<keyword evidence="4" id="KW-1003">Cell membrane</keyword>
<dbReference type="RefSeq" id="WP_015928338.1">
    <property type="nucleotide sequence ID" value="NC_011894.1"/>
</dbReference>
<dbReference type="eggNOG" id="COG1682">
    <property type="taxonomic scope" value="Bacteria"/>
</dbReference>
<dbReference type="Pfam" id="PF01061">
    <property type="entry name" value="ABC2_membrane"/>
    <property type="match status" value="1"/>
</dbReference>
<evidence type="ECO:0000259" key="11">
    <source>
        <dbReference type="Pfam" id="PF01061"/>
    </source>
</evidence>
<dbReference type="HOGENOM" id="CLU_060703_5_0_5"/>
<keyword evidence="6 10" id="KW-0812">Transmembrane</keyword>